<keyword evidence="7" id="KW-1185">Reference proteome</keyword>
<dbReference type="Proteomes" id="UP000237105">
    <property type="component" value="Unassembled WGS sequence"/>
</dbReference>
<evidence type="ECO:0000256" key="2">
    <source>
        <dbReference type="ARBA" id="ARBA00022679"/>
    </source>
</evidence>
<evidence type="ECO:0000313" key="6">
    <source>
        <dbReference type="EMBL" id="PON53920.1"/>
    </source>
</evidence>
<evidence type="ECO:0000256" key="4">
    <source>
        <dbReference type="RuleBase" id="RU362057"/>
    </source>
</evidence>
<dbReference type="AlphaFoldDB" id="A0A2P5BYQ7"/>
<dbReference type="OrthoDB" id="5835829at2759"/>
<comment type="caution">
    <text evidence="6">The sequence shown here is derived from an EMBL/GenBank/DDBJ whole genome shotgun (WGS) entry which is preliminary data.</text>
</comment>
<comment type="similarity">
    <text evidence="1 3">Belongs to the UDP-glycosyltransferase family.</text>
</comment>
<dbReference type="InterPro" id="IPR035595">
    <property type="entry name" value="UDP_glycos_trans_CS"/>
</dbReference>
<dbReference type="SUPFAM" id="SSF53756">
    <property type="entry name" value="UDP-Glycosyltransferase/glycogen phosphorylase"/>
    <property type="match status" value="1"/>
</dbReference>
<evidence type="ECO:0000256" key="1">
    <source>
        <dbReference type="ARBA" id="ARBA00009995"/>
    </source>
</evidence>
<protein>
    <recommendedName>
        <fullName evidence="4">Glycosyltransferase</fullName>
        <ecNumber evidence="4">2.4.1.-</ecNumber>
    </recommendedName>
</protein>
<dbReference type="Pfam" id="PF00201">
    <property type="entry name" value="UDPGT"/>
    <property type="match status" value="1"/>
</dbReference>
<evidence type="ECO:0000313" key="7">
    <source>
        <dbReference type="Proteomes" id="UP000237105"/>
    </source>
</evidence>
<dbReference type="GO" id="GO:0008194">
    <property type="term" value="F:UDP-glycosyltransferase activity"/>
    <property type="evidence" value="ECO:0007669"/>
    <property type="project" value="InterPro"/>
</dbReference>
<reference evidence="7" key="1">
    <citation type="submission" date="2016-06" db="EMBL/GenBank/DDBJ databases">
        <title>Parallel loss of symbiosis genes in relatives of nitrogen-fixing non-legume Parasponia.</title>
        <authorList>
            <person name="Van Velzen R."/>
            <person name="Holmer R."/>
            <person name="Bu F."/>
            <person name="Rutten L."/>
            <person name="Van Zeijl A."/>
            <person name="Liu W."/>
            <person name="Santuari L."/>
            <person name="Cao Q."/>
            <person name="Sharma T."/>
            <person name="Shen D."/>
            <person name="Roswanjaya Y."/>
            <person name="Wardhani T."/>
            <person name="Kalhor M.S."/>
            <person name="Jansen J."/>
            <person name="Van den Hoogen J."/>
            <person name="Gungor B."/>
            <person name="Hartog M."/>
            <person name="Hontelez J."/>
            <person name="Verver J."/>
            <person name="Yang W.-C."/>
            <person name="Schijlen E."/>
            <person name="Repin R."/>
            <person name="Schilthuizen M."/>
            <person name="Schranz E."/>
            <person name="Heidstra R."/>
            <person name="Miyata K."/>
            <person name="Fedorova E."/>
            <person name="Kohlen W."/>
            <person name="Bisseling T."/>
            <person name="Smit S."/>
            <person name="Geurts R."/>
        </authorList>
    </citation>
    <scope>NUCLEOTIDE SEQUENCE [LARGE SCALE GENOMIC DNA]</scope>
    <source>
        <strain evidence="7">cv. WU1-14</strain>
    </source>
</reference>
<organism evidence="6 7">
    <name type="scientific">Parasponia andersonii</name>
    <name type="common">Sponia andersonii</name>
    <dbReference type="NCBI Taxonomy" id="3476"/>
    <lineage>
        <taxon>Eukaryota</taxon>
        <taxon>Viridiplantae</taxon>
        <taxon>Streptophyta</taxon>
        <taxon>Embryophyta</taxon>
        <taxon>Tracheophyta</taxon>
        <taxon>Spermatophyta</taxon>
        <taxon>Magnoliopsida</taxon>
        <taxon>eudicotyledons</taxon>
        <taxon>Gunneridae</taxon>
        <taxon>Pentapetalae</taxon>
        <taxon>rosids</taxon>
        <taxon>fabids</taxon>
        <taxon>Rosales</taxon>
        <taxon>Cannabaceae</taxon>
        <taxon>Parasponia</taxon>
    </lineage>
</organism>
<dbReference type="Gene3D" id="3.40.50.2000">
    <property type="entry name" value="Glycogen Phosphorylase B"/>
    <property type="match status" value="2"/>
</dbReference>
<dbReference type="InterPro" id="IPR002213">
    <property type="entry name" value="UDP_glucos_trans"/>
</dbReference>
<sequence length="478" mass="53341">MATEDSLKSLSSSSSSSSVVVVMVPFPQQSHLNQLLQLSHVISLYDNNNNIHVHYVASTLHKTLVNSRSPFRSTLHNQKSNSTTSIQFHEFSIPQNLTAAPPELLAASPDLRRFITDLIRSLSCSARRVVIVHDVLMGSVIDDDVVLSIPNVASYGFDCISAFTSFTFLSEISTDHNHEFCTNNYYNKLISIPARDECFPPEVNLYLDSFFQSMKARGSGDLYNTCRSIENTFLDLLANDNELRCKKKVWAVGPLHRLNSNVSDNGHECLRWLNEQEPNTVLYVSFGTTVSILDKQIEEIALGLEKSGKKFIWVLRDADKGDVFDEGTVKRLQLPDGFEERVTGMGMVVREWAPQVEILGHPSTGGFMSHCGWNSCLESISMGVPIAAWPMCADQPRNAVLITEVLKVGLEVREWRKRKELVSSDVIEKVVERLMGSDEGVEMRKRAEELGGEVRKSVAEGGVTRGEWDSFIAHITGS</sequence>
<evidence type="ECO:0000259" key="5">
    <source>
        <dbReference type="Pfam" id="PF26168"/>
    </source>
</evidence>
<dbReference type="PANTHER" id="PTHR48044:SF22">
    <property type="entry name" value="GLYCOSYLTRANSFERASE"/>
    <property type="match status" value="1"/>
</dbReference>
<dbReference type="CDD" id="cd03784">
    <property type="entry name" value="GT1_Gtf-like"/>
    <property type="match status" value="1"/>
</dbReference>
<feature type="domain" description="Glycosyltransferase N-terminal" evidence="5">
    <location>
        <begin position="18"/>
        <end position="256"/>
    </location>
</feature>
<name>A0A2P5BYQ7_PARAD</name>
<proteinExistence type="inferred from homology"/>
<dbReference type="PANTHER" id="PTHR48044">
    <property type="entry name" value="GLYCOSYLTRANSFERASE"/>
    <property type="match status" value="1"/>
</dbReference>
<dbReference type="EMBL" id="JXTB01000201">
    <property type="protein sequence ID" value="PON53920.1"/>
    <property type="molecule type" value="Genomic_DNA"/>
</dbReference>
<dbReference type="Pfam" id="PF26168">
    <property type="entry name" value="Glyco_transf_N"/>
    <property type="match status" value="1"/>
</dbReference>
<dbReference type="EC" id="2.4.1.-" evidence="4"/>
<keyword evidence="3" id="KW-0328">Glycosyltransferase</keyword>
<evidence type="ECO:0000256" key="3">
    <source>
        <dbReference type="RuleBase" id="RU003718"/>
    </source>
</evidence>
<accession>A0A2P5BYQ7</accession>
<dbReference type="PROSITE" id="PS00375">
    <property type="entry name" value="UDPGT"/>
    <property type="match status" value="1"/>
</dbReference>
<gene>
    <name evidence="6" type="ORF">PanWU01x14_199170</name>
</gene>
<keyword evidence="2 3" id="KW-0808">Transferase</keyword>
<dbReference type="GO" id="GO:1901137">
    <property type="term" value="P:carbohydrate derivative biosynthetic process"/>
    <property type="evidence" value="ECO:0007669"/>
    <property type="project" value="UniProtKB-ARBA"/>
</dbReference>
<dbReference type="InterPro" id="IPR058980">
    <property type="entry name" value="Glyco_transf_N"/>
</dbReference>
<dbReference type="FunFam" id="3.40.50.2000:FF:000060">
    <property type="entry name" value="Glycosyltransferase"/>
    <property type="match status" value="1"/>
</dbReference>